<dbReference type="PANTHER" id="PTHR12631:SF10">
    <property type="entry name" value="BETA-XYLOSIDASE-LIKE PROTEIN-RELATED"/>
    <property type="match status" value="1"/>
</dbReference>
<organism evidence="5 6">
    <name type="scientific">Geodermatophilus maliterrae</name>
    <dbReference type="NCBI Taxonomy" id="3162531"/>
    <lineage>
        <taxon>Bacteria</taxon>
        <taxon>Bacillati</taxon>
        <taxon>Actinomycetota</taxon>
        <taxon>Actinomycetes</taxon>
        <taxon>Geodermatophilales</taxon>
        <taxon>Geodermatophilaceae</taxon>
        <taxon>Geodermatophilus</taxon>
    </lineage>
</organism>
<evidence type="ECO:0000256" key="2">
    <source>
        <dbReference type="ARBA" id="ARBA00023295"/>
    </source>
</evidence>
<dbReference type="SUPFAM" id="SSF51445">
    <property type="entry name" value="(Trans)glycosidases"/>
    <property type="match status" value="1"/>
</dbReference>
<dbReference type="Proteomes" id="UP001560045">
    <property type="component" value="Unassembled WGS sequence"/>
</dbReference>
<evidence type="ECO:0000259" key="4">
    <source>
        <dbReference type="Pfam" id="PF00150"/>
    </source>
</evidence>
<evidence type="ECO:0000256" key="1">
    <source>
        <dbReference type="ARBA" id="ARBA00022801"/>
    </source>
</evidence>
<accession>A0ABV3XJ86</accession>
<protein>
    <submittedName>
        <fullName evidence="5">Cellulase family glycosylhydrolase</fullName>
    </submittedName>
</protein>
<dbReference type="RefSeq" id="WP_369209363.1">
    <property type="nucleotide sequence ID" value="NZ_JBFNXQ010000075.1"/>
</dbReference>
<dbReference type="InterPro" id="IPR017853">
    <property type="entry name" value="GH"/>
</dbReference>
<feature type="domain" description="Glycoside hydrolase family 5" evidence="4">
    <location>
        <begin position="17"/>
        <end position="249"/>
    </location>
</feature>
<name>A0ABV3XJ86_9ACTN</name>
<comment type="caution">
    <text evidence="5">The sequence shown here is derived from an EMBL/GenBank/DDBJ whole genome shotgun (WGS) entry which is preliminary data.</text>
</comment>
<dbReference type="EMBL" id="JBFNXQ010000075">
    <property type="protein sequence ID" value="MEX5720542.1"/>
    <property type="molecule type" value="Genomic_DNA"/>
</dbReference>
<reference evidence="5 6" key="1">
    <citation type="submission" date="2024-06" db="EMBL/GenBank/DDBJ databases">
        <title>Draft genome sequence of Geodermatophilus badlandi, a novel member of the Geodermatophilaceae isolated from badland sedimentary rocks in the Red desert, Wyoming, USA.</title>
        <authorList>
            <person name="Ben Tekaya S."/>
            <person name="Nouioui I."/>
            <person name="Flores G.M."/>
            <person name="Shaal M.N."/>
            <person name="Bredoire F."/>
            <person name="Basile F."/>
            <person name="Van Diepen L."/>
            <person name="Ward N.L."/>
        </authorList>
    </citation>
    <scope>NUCLEOTIDE SEQUENCE [LARGE SCALE GENOMIC DNA]</scope>
    <source>
        <strain evidence="5 6">WL48A</strain>
    </source>
</reference>
<keyword evidence="2 3" id="KW-0326">Glycosidase</keyword>
<comment type="similarity">
    <text evidence="3">Belongs to the glycosyl hydrolase 5 (cellulase A) family.</text>
</comment>
<dbReference type="InterPro" id="IPR051923">
    <property type="entry name" value="Glycosyl_Hydrolase_39"/>
</dbReference>
<dbReference type="Gene3D" id="3.20.20.80">
    <property type="entry name" value="Glycosidases"/>
    <property type="match status" value="1"/>
</dbReference>
<evidence type="ECO:0000256" key="3">
    <source>
        <dbReference type="RuleBase" id="RU361153"/>
    </source>
</evidence>
<evidence type="ECO:0000313" key="6">
    <source>
        <dbReference type="Proteomes" id="UP001560045"/>
    </source>
</evidence>
<evidence type="ECO:0000313" key="5">
    <source>
        <dbReference type="EMBL" id="MEX5720542.1"/>
    </source>
</evidence>
<dbReference type="PANTHER" id="PTHR12631">
    <property type="entry name" value="ALPHA-L-IDURONIDASE"/>
    <property type="match status" value="1"/>
</dbReference>
<proteinExistence type="inferred from homology"/>
<dbReference type="InterPro" id="IPR001547">
    <property type="entry name" value="Glyco_hydro_5"/>
</dbReference>
<gene>
    <name evidence="5" type="ORF">ABQ292_19440</name>
</gene>
<keyword evidence="6" id="KW-1185">Reference proteome</keyword>
<sequence length="314" mass="33884">MSIPAAYLHHADVQAMNARLDEVVALGARWVRTDANWSWIEPRQGAPDWSELDALVSAADARGLDVLLVVGRMPEWARPAGTTELHGPSSAAERSLFADFTGRLATRYAAQVDAWEVWNEPNLDQFWAPSPDPANYAAVLRAAYPAIKSADPATPVLIGGSGGASSGDIDSVTWYRGVYANGAQPYFDAATMHPYQDWRAAASGHQNTGEMARVPAVRQIMTENGDGAKPMWGTEFGAPTSGSTATTEDGQRVVYTDGRDLWFSRESGVLFAYYGRDRAAYGASTSRSPYWGLMRSDGTLKPAYDALAAWIAAG</sequence>
<keyword evidence="1 3" id="KW-0378">Hydrolase</keyword>
<dbReference type="Pfam" id="PF00150">
    <property type="entry name" value="Cellulase"/>
    <property type="match status" value="1"/>
</dbReference>